<proteinExistence type="predicted"/>
<name>A0A3N4JLB4_9PEZI</name>
<reference evidence="3 4" key="1">
    <citation type="journal article" date="2018" name="Nat. Ecol. Evol.">
        <title>Pezizomycetes genomes reveal the molecular basis of ectomycorrhizal truffle lifestyle.</title>
        <authorList>
            <person name="Murat C."/>
            <person name="Payen T."/>
            <person name="Noel B."/>
            <person name="Kuo A."/>
            <person name="Morin E."/>
            <person name="Chen J."/>
            <person name="Kohler A."/>
            <person name="Krizsan K."/>
            <person name="Balestrini R."/>
            <person name="Da Silva C."/>
            <person name="Montanini B."/>
            <person name="Hainaut M."/>
            <person name="Levati E."/>
            <person name="Barry K.W."/>
            <person name="Belfiori B."/>
            <person name="Cichocki N."/>
            <person name="Clum A."/>
            <person name="Dockter R.B."/>
            <person name="Fauchery L."/>
            <person name="Guy J."/>
            <person name="Iotti M."/>
            <person name="Le Tacon F."/>
            <person name="Lindquist E.A."/>
            <person name="Lipzen A."/>
            <person name="Malagnac F."/>
            <person name="Mello A."/>
            <person name="Molinier V."/>
            <person name="Miyauchi S."/>
            <person name="Poulain J."/>
            <person name="Riccioni C."/>
            <person name="Rubini A."/>
            <person name="Sitrit Y."/>
            <person name="Splivallo R."/>
            <person name="Traeger S."/>
            <person name="Wang M."/>
            <person name="Zifcakova L."/>
            <person name="Wipf D."/>
            <person name="Zambonelli A."/>
            <person name="Paolocci F."/>
            <person name="Nowrousian M."/>
            <person name="Ottonello S."/>
            <person name="Baldrian P."/>
            <person name="Spatafora J.W."/>
            <person name="Henrissat B."/>
            <person name="Nagy L.G."/>
            <person name="Aury J.M."/>
            <person name="Wincker P."/>
            <person name="Grigoriev I.V."/>
            <person name="Bonfante P."/>
            <person name="Martin F.M."/>
        </authorList>
    </citation>
    <scope>NUCLEOTIDE SEQUENCE [LARGE SCALE GENOMIC DNA]</scope>
    <source>
        <strain evidence="3 4">120613-1</strain>
    </source>
</reference>
<evidence type="ECO:0000256" key="2">
    <source>
        <dbReference type="SAM" id="SignalP"/>
    </source>
</evidence>
<sequence length="181" mass="19744">MYPRIPPNLNGISLFLLSFLVQFANEHLFLSPPACSSKRAPVRSVHDNGAPRPIGKRIGLVGYPLSVFHPSHPLSHRRTNSHVPAGTSPEVRQGVGGAGRGRGTGERGRLRKYSTVCGEVRSSQGCKSISKSPLLPRHLSDHLFRAASMWDLFVLSHPDFPHVRPGALLARAGYKKKTKGC</sequence>
<dbReference type="EMBL" id="ML120434">
    <property type="protein sequence ID" value="RPA94674.1"/>
    <property type="molecule type" value="Genomic_DNA"/>
</dbReference>
<gene>
    <name evidence="3" type="ORF">L873DRAFT_1792763</name>
</gene>
<evidence type="ECO:0000313" key="3">
    <source>
        <dbReference type="EMBL" id="RPA94674.1"/>
    </source>
</evidence>
<keyword evidence="4" id="KW-1185">Reference proteome</keyword>
<evidence type="ECO:0000313" key="4">
    <source>
        <dbReference type="Proteomes" id="UP000276215"/>
    </source>
</evidence>
<organism evidence="3 4">
    <name type="scientific">Choiromyces venosus 120613-1</name>
    <dbReference type="NCBI Taxonomy" id="1336337"/>
    <lineage>
        <taxon>Eukaryota</taxon>
        <taxon>Fungi</taxon>
        <taxon>Dikarya</taxon>
        <taxon>Ascomycota</taxon>
        <taxon>Pezizomycotina</taxon>
        <taxon>Pezizomycetes</taxon>
        <taxon>Pezizales</taxon>
        <taxon>Tuberaceae</taxon>
        <taxon>Choiromyces</taxon>
    </lineage>
</organism>
<evidence type="ECO:0000256" key="1">
    <source>
        <dbReference type="SAM" id="MobiDB-lite"/>
    </source>
</evidence>
<feature type="chain" id="PRO_5018015978" evidence="2">
    <location>
        <begin position="27"/>
        <end position="181"/>
    </location>
</feature>
<protein>
    <submittedName>
        <fullName evidence="3">Uncharacterized protein</fullName>
    </submittedName>
</protein>
<keyword evidence="2" id="KW-0732">Signal</keyword>
<accession>A0A3N4JLB4</accession>
<dbReference type="Proteomes" id="UP000276215">
    <property type="component" value="Unassembled WGS sequence"/>
</dbReference>
<dbReference type="AlphaFoldDB" id="A0A3N4JLB4"/>
<feature type="region of interest" description="Disordered" evidence="1">
    <location>
        <begin position="75"/>
        <end position="108"/>
    </location>
</feature>
<feature type="signal peptide" evidence="2">
    <location>
        <begin position="1"/>
        <end position="26"/>
    </location>
</feature>